<reference evidence="10 11" key="1">
    <citation type="journal article" date="2012" name="Appl. Environ. Microbiol.">
        <title>Short-read sequencing for genomic analysis of the brown rot fungus Fibroporia radiculosa.</title>
        <authorList>
            <person name="Tang J.D."/>
            <person name="Perkins A.D."/>
            <person name="Sonstegard T.S."/>
            <person name="Schroeder S.G."/>
            <person name="Burgess S.C."/>
            <person name="Diehl S.V."/>
        </authorList>
    </citation>
    <scope>NUCLEOTIDE SEQUENCE [LARGE SCALE GENOMIC DNA]</scope>
    <source>
        <strain evidence="10 11">TFFH 294</strain>
    </source>
</reference>
<comment type="similarity">
    <text evidence="2">Belongs to the CorA metal ion transporter (MIT) (TC 1.A.35) family.</text>
</comment>
<evidence type="ECO:0000256" key="2">
    <source>
        <dbReference type="ARBA" id="ARBA00009765"/>
    </source>
</evidence>
<keyword evidence="3" id="KW-0813">Transport</keyword>
<dbReference type="Proteomes" id="UP000006352">
    <property type="component" value="Unassembled WGS sequence"/>
</dbReference>
<dbReference type="EMBL" id="HE797029">
    <property type="protein sequence ID" value="CCM01365.1"/>
    <property type="molecule type" value="Genomic_DNA"/>
</dbReference>
<feature type="transmembrane region" description="Helical" evidence="9">
    <location>
        <begin position="533"/>
        <end position="551"/>
    </location>
</feature>
<dbReference type="AlphaFoldDB" id="J4GNG8"/>
<dbReference type="GO" id="GO:0015095">
    <property type="term" value="F:magnesium ion transmembrane transporter activity"/>
    <property type="evidence" value="ECO:0007669"/>
    <property type="project" value="TreeGrafter"/>
</dbReference>
<dbReference type="HOGENOM" id="CLU_015119_2_0_1"/>
<dbReference type="PANTHER" id="PTHR46494:SF1">
    <property type="entry name" value="CORA FAMILY METAL ION TRANSPORTER (EUROFUNG)"/>
    <property type="match status" value="1"/>
</dbReference>
<dbReference type="SUPFAM" id="SSF144083">
    <property type="entry name" value="Magnesium transport protein CorA, transmembrane region"/>
    <property type="match status" value="1"/>
</dbReference>
<dbReference type="GO" id="GO:0000287">
    <property type="term" value="F:magnesium ion binding"/>
    <property type="evidence" value="ECO:0007669"/>
    <property type="project" value="TreeGrafter"/>
</dbReference>
<evidence type="ECO:0008006" key="12">
    <source>
        <dbReference type="Google" id="ProtNLM"/>
    </source>
</evidence>
<evidence type="ECO:0000256" key="5">
    <source>
        <dbReference type="ARBA" id="ARBA00022692"/>
    </source>
</evidence>
<gene>
    <name evidence="10" type="ORF">FIBRA_03415</name>
</gene>
<comment type="subcellular location">
    <subcellularLocation>
        <location evidence="1">Cell membrane</location>
        <topology evidence="1">Multi-pass membrane protein</topology>
    </subcellularLocation>
</comment>
<dbReference type="GO" id="GO:0015087">
    <property type="term" value="F:cobalt ion transmembrane transporter activity"/>
    <property type="evidence" value="ECO:0007669"/>
    <property type="project" value="TreeGrafter"/>
</dbReference>
<evidence type="ECO:0000256" key="8">
    <source>
        <dbReference type="SAM" id="MobiDB-lite"/>
    </source>
</evidence>
<evidence type="ECO:0000256" key="9">
    <source>
        <dbReference type="SAM" id="Phobius"/>
    </source>
</evidence>
<evidence type="ECO:0000313" key="11">
    <source>
        <dbReference type="Proteomes" id="UP000006352"/>
    </source>
</evidence>
<dbReference type="SUPFAM" id="SSF143865">
    <property type="entry name" value="CorA soluble domain-like"/>
    <property type="match status" value="1"/>
</dbReference>
<keyword evidence="5 9" id="KW-0812">Transmembrane</keyword>
<feature type="compositionally biased region" description="Low complexity" evidence="8">
    <location>
        <begin position="281"/>
        <end position="291"/>
    </location>
</feature>
<feature type="compositionally biased region" description="Low complexity" evidence="8">
    <location>
        <begin position="38"/>
        <end position="59"/>
    </location>
</feature>
<name>J4GNG8_9APHY</name>
<keyword evidence="4" id="KW-1003">Cell membrane</keyword>
<dbReference type="Gene3D" id="1.20.58.340">
    <property type="entry name" value="Magnesium transport protein CorA, transmembrane region"/>
    <property type="match status" value="2"/>
</dbReference>
<dbReference type="OrthoDB" id="165352at2759"/>
<dbReference type="InterPro" id="IPR045861">
    <property type="entry name" value="CorA_cytoplasmic_dom"/>
</dbReference>
<feature type="transmembrane region" description="Helical" evidence="9">
    <location>
        <begin position="571"/>
        <end position="592"/>
    </location>
</feature>
<dbReference type="InterPro" id="IPR002523">
    <property type="entry name" value="MgTranspt_CorA/ZnTranspt_ZntB"/>
</dbReference>
<dbReference type="Pfam" id="PF01544">
    <property type="entry name" value="CorA"/>
    <property type="match status" value="1"/>
</dbReference>
<dbReference type="Gene3D" id="3.30.460.20">
    <property type="entry name" value="CorA soluble domain-like"/>
    <property type="match status" value="1"/>
</dbReference>
<dbReference type="PANTHER" id="PTHR46494">
    <property type="entry name" value="CORA FAMILY METAL ION TRANSPORTER (EUROFUNG)"/>
    <property type="match status" value="1"/>
</dbReference>
<dbReference type="GeneID" id="24096276"/>
<dbReference type="InParanoid" id="J4GNG8"/>
<keyword evidence="6 9" id="KW-1133">Transmembrane helix</keyword>
<keyword evidence="7 9" id="KW-0472">Membrane</keyword>
<evidence type="ECO:0000256" key="3">
    <source>
        <dbReference type="ARBA" id="ARBA00022448"/>
    </source>
</evidence>
<feature type="compositionally biased region" description="Low complexity" evidence="8">
    <location>
        <begin position="1"/>
        <end position="12"/>
    </location>
</feature>
<evidence type="ECO:0000313" key="10">
    <source>
        <dbReference type="EMBL" id="CCM01365.1"/>
    </source>
</evidence>
<accession>J4GNG8</accession>
<dbReference type="GO" id="GO:0005886">
    <property type="term" value="C:plasma membrane"/>
    <property type="evidence" value="ECO:0007669"/>
    <property type="project" value="UniProtKB-SubCell"/>
</dbReference>
<organism evidence="10 11">
    <name type="scientific">Fibroporia radiculosa</name>
    <dbReference type="NCBI Taxonomy" id="599839"/>
    <lineage>
        <taxon>Eukaryota</taxon>
        <taxon>Fungi</taxon>
        <taxon>Dikarya</taxon>
        <taxon>Basidiomycota</taxon>
        <taxon>Agaricomycotina</taxon>
        <taxon>Agaricomycetes</taxon>
        <taxon>Polyporales</taxon>
        <taxon>Fibroporiaceae</taxon>
        <taxon>Fibroporia</taxon>
    </lineage>
</organism>
<feature type="compositionally biased region" description="Basic and acidic residues" evidence="8">
    <location>
        <begin position="251"/>
        <end position="266"/>
    </location>
</feature>
<dbReference type="GO" id="GO:0050897">
    <property type="term" value="F:cobalt ion binding"/>
    <property type="evidence" value="ECO:0007669"/>
    <property type="project" value="TreeGrafter"/>
</dbReference>
<protein>
    <recommendedName>
        <fullName evidence="12">Magnesium transport protein CorA</fullName>
    </recommendedName>
</protein>
<feature type="region of interest" description="Disordered" evidence="8">
    <location>
        <begin position="1"/>
        <end position="78"/>
    </location>
</feature>
<feature type="compositionally biased region" description="Polar residues" evidence="8">
    <location>
        <begin position="24"/>
        <end position="33"/>
    </location>
</feature>
<dbReference type="STRING" id="599839.J4GNG8"/>
<evidence type="ECO:0000256" key="7">
    <source>
        <dbReference type="ARBA" id="ARBA00023136"/>
    </source>
</evidence>
<proteinExistence type="inferred from homology"/>
<evidence type="ECO:0000256" key="4">
    <source>
        <dbReference type="ARBA" id="ARBA00022475"/>
    </source>
</evidence>
<feature type="region of interest" description="Disordered" evidence="8">
    <location>
        <begin position="242"/>
        <end position="266"/>
    </location>
</feature>
<sequence>MSDSSSESDCSSLPPTLQRPLRDTTYQPATNDPLQVGSATASDPTAASSASTFSPSKSPRPSDTQRPILPHPKQHFKNSVHRVIAARRTPTMMLSSHVGAEPGIDPRRASANAHYGNLRQQCVIELVDYSVSRCSFGRMTNQELVSYLSDPVASEKEPWTKVRWINVGGMSWDVISALALRYDMHPLAIEDMLHQHGHARSKADYYPKHLFLRLLCHRLAPDDDISLDASLGHMPVDPVTILRSESPEPMDPEHPDDKGYETADEDHTMYGSSPYIGASSSKFSAKGKSSAPVDVEAMSGEKPRPRPVPHHSWSSSFMHRAHKKQKHAQDWKLIQKLKKGERVNVKLYPVCIFLFRDDPKLDFTAPIRDRLRQSDTGLRTTADPSLLVQSLIDLIVDQALEVVEEYQGKILNIEKAVLLKPNMKTVTSLHVFQEDLILHKRTLEPLKTLVYGLRRYDADRAAAIMESEDAEMDPAVRPVGYMSDKAKIYLADVYDHLEYILNSLEMFAGISDNLINYTCNMVSYEMNEVMRRLTLVTIIFLPLSFLSGYFGMNFQHMWSTMTPTHSDLLYVALRLFPTFGPSLIVFSINYVAAYPIRGTI</sequence>
<evidence type="ECO:0000256" key="1">
    <source>
        <dbReference type="ARBA" id="ARBA00004651"/>
    </source>
</evidence>
<keyword evidence="11" id="KW-1185">Reference proteome</keyword>
<feature type="region of interest" description="Disordered" evidence="8">
    <location>
        <begin position="281"/>
        <end position="314"/>
    </location>
</feature>
<dbReference type="RefSeq" id="XP_012180648.1">
    <property type="nucleotide sequence ID" value="XM_012325258.1"/>
</dbReference>
<evidence type="ECO:0000256" key="6">
    <source>
        <dbReference type="ARBA" id="ARBA00022989"/>
    </source>
</evidence>
<dbReference type="InterPro" id="IPR045863">
    <property type="entry name" value="CorA_TM1_TM2"/>
</dbReference>